<sequence length="282" mass="31591">MPKSKRARVIHASSVTKKTREHKERLFENIRECIPQYQHCLVLTVDNMRNTYLKDVRQELSDSRFVFSLFLRNTQSPYQQLTMCYVCSLFFGKTKLMARALGHTPEDSQADNIYQLTPYLKGAVGLLFTNRDPSSLLSYFAELSQVDFARAGVAATREFVIPRGTVMSTGGEVPAEHDVPMGHTVEPELRRLGVPTRMVKGKVVLEEAPEGASEDEKRGYVVCRAGDVLDSRQTRLLKLFSVCMAEFRVRVLAYWSAASSEVTKVDANPAGAAGDMEGLDDE</sequence>
<name>A0AAN7UU59_9PEZI</name>
<dbReference type="PANTHER" id="PTHR45841">
    <property type="entry name" value="MRNA TURNOVER PROTEIN 4 MRTO4"/>
    <property type="match status" value="1"/>
</dbReference>
<dbReference type="InterPro" id="IPR040637">
    <property type="entry name" value="Ribosomal_uL10-like_insert"/>
</dbReference>
<organism evidence="8 9">
    <name type="scientific">Xylaria bambusicola</name>
    <dbReference type="NCBI Taxonomy" id="326684"/>
    <lineage>
        <taxon>Eukaryota</taxon>
        <taxon>Fungi</taxon>
        <taxon>Dikarya</taxon>
        <taxon>Ascomycota</taxon>
        <taxon>Pezizomycotina</taxon>
        <taxon>Sordariomycetes</taxon>
        <taxon>Xylariomycetidae</taxon>
        <taxon>Xylariales</taxon>
        <taxon>Xylariaceae</taxon>
        <taxon>Xylaria</taxon>
    </lineage>
</organism>
<evidence type="ECO:0000256" key="3">
    <source>
        <dbReference type="ARBA" id="ARBA00011117"/>
    </source>
</evidence>
<gene>
    <name evidence="8" type="ORF">RRF57_003349</name>
</gene>
<reference evidence="8 9" key="1">
    <citation type="submission" date="2023-10" db="EMBL/GenBank/DDBJ databases">
        <title>Draft genome sequence of Xylaria bambusicola isolate GMP-LS, the root and basal stem rot pathogen of sugarcane in Indonesia.</title>
        <authorList>
            <person name="Selvaraj P."/>
            <person name="Muralishankar V."/>
            <person name="Muruganantham S."/>
            <person name="Sp S."/>
            <person name="Haryani S."/>
            <person name="Lau K.J.X."/>
            <person name="Naqvi N.I."/>
        </authorList>
    </citation>
    <scope>NUCLEOTIDE SEQUENCE [LARGE SCALE GENOMIC DNA]</scope>
    <source>
        <strain evidence="8">GMP-LS</strain>
    </source>
</reference>
<evidence type="ECO:0000256" key="5">
    <source>
        <dbReference type="ARBA" id="ARBA00023242"/>
    </source>
</evidence>
<comment type="subunit">
    <text evidence="3 6">Associates with the pre-60S ribosomal particle.</text>
</comment>
<dbReference type="GO" id="GO:0000027">
    <property type="term" value="P:ribosomal large subunit assembly"/>
    <property type="evidence" value="ECO:0007669"/>
    <property type="project" value="InterPro"/>
</dbReference>
<dbReference type="PANTHER" id="PTHR45841:SF1">
    <property type="entry name" value="MRNA TURNOVER PROTEIN 4 HOMOLOG"/>
    <property type="match status" value="1"/>
</dbReference>
<dbReference type="AlphaFoldDB" id="A0AAN7UU59"/>
<dbReference type="GO" id="GO:0000956">
    <property type="term" value="P:nuclear-transcribed mRNA catabolic process"/>
    <property type="evidence" value="ECO:0007669"/>
    <property type="project" value="TreeGrafter"/>
</dbReference>
<protein>
    <recommendedName>
        <fullName evidence="6">Ribosome assembly factor mrt4</fullName>
    </recommendedName>
</protein>
<keyword evidence="5 6" id="KW-0539">Nucleus</keyword>
<evidence type="ECO:0000313" key="8">
    <source>
        <dbReference type="EMBL" id="KAK5627634.1"/>
    </source>
</evidence>
<feature type="domain" description="Large ribosomal subunit protein uL10-like insertion" evidence="7">
    <location>
        <begin position="149"/>
        <end position="242"/>
    </location>
</feature>
<comment type="similarity">
    <text evidence="2 6">Belongs to the universal ribosomal protein uL10 family.</text>
</comment>
<dbReference type="InterPro" id="IPR001790">
    <property type="entry name" value="Ribosomal_uL10"/>
</dbReference>
<comment type="caution">
    <text evidence="8">The sequence shown here is derived from an EMBL/GenBank/DDBJ whole genome shotgun (WGS) entry which is preliminary data.</text>
</comment>
<keyword evidence="4 6" id="KW-0963">Cytoplasm</keyword>
<dbReference type="EMBL" id="JAWHQM010000006">
    <property type="protein sequence ID" value="KAK5627634.1"/>
    <property type="molecule type" value="Genomic_DNA"/>
</dbReference>
<evidence type="ECO:0000259" key="7">
    <source>
        <dbReference type="Pfam" id="PF17777"/>
    </source>
</evidence>
<dbReference type="GO" id="GO:0005737">
    <property type="term" value="C:cytoplasm"/>
    <property type="evidence" value="ECO:0007669"/>
    <property type="project" value="UniProtKB-SubCell"/>
</dbReference>
<keyword evidence="6" id="KW-0690">Ribosome biogenesis</keyword>
<dbReference type="Proteomes" id="UP001305414">
    <property type="component" value="Unassembled WGS sequence"/>
</dbReference>
<comment type="function">
    <text evidence="1 6">Component of the ribosome assembly machinery. Nuclear paralog of the ribosomal protein P0, it binds pre-60S subunits at an early stage of assembly in the nucleolus, and is replaced by P0 in cytoplasmic pre-60S subunits and mature 80S ribosomes.</text>
</comment>
<keyword evidence="9" id="KW-1185">Reference proteome</keyword>
<evidence type="ECO:0000256" key="2">
    <source>
        <dbReference type="ARBA" id="ARBA00008889"/>
    </source>
</evidence>
<proteinExistence type="inferred from homology"/>
<evidence type="ECO:0000256" key="6">
    <source>
        <dbReference type="RuleBase" id="RU364039"/>
    </source>
</evidence>
<evidence type="ECO:0000256" key="1">
    <source>
        <dbReference type="ARBA" id="ARBA00004046"/>
    </source>
</evidence>
<dbReference type="FunFam" id="3.90.105.20:FF:000003">
    <property type="entry name" value="Ribosome assembly factor mrt4"/>
    <property type="match status" value="1"/>
</dbReference>
<dbReference type="Gene3D" id="3.30.70.1730">
    <property type="match status" value="2"/>
</dbReference>
<dbReference type="GO" id="GO:0030687">
    <property type="term" value="C:preribosome, large subunit precursor"/>
    <property type="evidence" value="ECO:0007669"/>
    <property type="project" value="TreeGrafter"/>
</dbReference>
<dbReference type="CDD" id="cd05796">
    <property type="entry name" value="Ribosomal_P0_like"/>
    <property type="match status" value="1"/>
</dbReference>
<dbReference type="GO" id="GO:0003723">
    <property type="term" value="F:RNA binding"/>
    <property type="evidence" value="ECO:0007669"/>
    <property type="project" value="TreeGrafter"/>
</dbReference>
<dbReference type="GO" id="GO:0005730">
    <property type="term" value="C:nucleolus"/>
    <property type="evidence" value="ECO:0007669"/>
    <property type="project" value="UniProtKB-SubCell"/>
</dbReference>
<accession>A0AAN7UU59</accession>
<dbReference type="InterPro" id="IPR043141">
    <property type="entry name" value="Ribosomal_uL10-like_sf"/>
</dbReference>
<evidence type="ECO:0000256" key="4">
    <source>
        <dbReference type="ARBA" id="ARBA00022490"/>
    </source>
</evidence>
<dbReference type="InterPro" id="IPR043164">
    <property type="entry name" value="Ribosomal_uL10-like_insert_sf"/>
</dbReference>
<comment type="subcellular location">
    <subcellularLocation>
        <location evidence="6">Cytoplasm</location>
    </subcellularLocation>
    <subcellularLocation>
        <location evidence="6">Nucleus</location>
        <location evidence="6">Nucleolus</location>
    </subcellularLocation>
</comment>
<dbReference type="InterPro" id="IPR051742">
    <property type="entry name" value="Ribosome_Assembly_uL10"/>
</dbReference>
<dbReference type="GO" id="GO:0006364">
    <property type="term" value="P:rRNA processing"/>
    <property type="evidence" value="ECO:0007669"/>
    <property type="project" value="TreeGrafter"/>
</dbReference>
<dbReference type="Pfam" id="PF17777">
    <property type="entry name" value="RL10P_insert"/>
    <property type="match status" value="1"/>
</dbReference>
<dbReference type="SUPFAM" id="SSF160369">
    <property type="entry name" value="Ribosomal protein L10-like"/>
    <property type="match status" value="1"/>
</dbReference>
<dbReference type="Pfam" id="PF00466">
    <property type="entry name" value="Ribosomal_L10"/>
    <property type="match status" value="2"/>
</dbReference>
<dbReference type="InterPro" id="IPR033867">
    <property type="entry name" value="Mrt4"/>
</dbReference>
<dbReference type="Gene3D" id="3.90.105.20">
    <property type="match status" value="1"/>
</dbReference>
<evidence type="ECO:0000313" key="9">
    <source>
        <dbReference type="Proteomes" id="UP001305414"/>
    </source>
</evidence>